<evidence type="ECO:0000313" key="3">
    <source>
        <dbReference type="EMBL" id="MFC5473302.1"/>
    </source>
</evidence>
<comment type="caution">
    <text evidence="3">The sequence shown here is derived from an EMBL/GenBank/DDBJ whole genome shotgun (WGS) entry which is preliminary data.</text>
</comment>
<dbReference type="InterPro" id="IPR008984">
    <property type="entry name" value="SMAD_FHA_dom_sf"/>
</dbReference>
<name>A0ABW0M8N4_9BURK</name>
<protein>
    <submittedName>
        <fullName evidence="3">Type VI secretion system-associated FHA domain protein TagH</fullName>
    </submittedName>
</protein>
<dbReference type="Gene3D" id="2.60.200.20">
    <property type="match status" value="1"/>
</dbReference>
<gene>
    <name evidence="3" type="primary">tagH</name>
    <name evidence="3" type="ORF">ACFPM8_04970</name>
</gene>
<dbReference type="Pfam" id="PF20232">
    <property type="entry name" value="T6SS_FHA_C"/>
    <property type="match status" value="1"/>
</dbReference>
<dbReference type="Pfam" id="PF00498">
    <property type="entry name" value="FHA"/>
    <property type="match status" value="1"/>
</dbReference>
<evidence type="ECO:0000256" key="1">
    <source>
        <dbReference type="SAM" id="MobiDB-lite"/>
    </source>
</evidence>
<reference evidence="4" key="1">
    <citation type="journal article" date="2019" name="Int. J. Syst. Evol. Microbiol.">
        <title>The Global Catalogue of Microorganisms (GCM) 10K type strain sequencing project: providing services to taxonomists for standard genome sequencing and annotation.</title>
        <authorList>
            <consortium name="The Broad Institute Genomics Platform"/>
            <consortium name="The Broad Institute Genome Sequencing Center for Infectious Disease"/>
            <person name="Wu L."/>
            <person name="Ma J."/>
        </authorList>
    </citation>
    <scope>NUCLEOTIDE SEQUENCE [LARGE SCALE GENOMIC DNA]</scope>
    <source>
        <strain evidence="4">JCM 17066</strain>
    </source>
</reference>
<organism evidence="3 4">
    <name type="scientific">Paraherbaspirillum soli</name>
    <dbReference type="NCBI Taxonomy" id="631222"/>
    <lineage>
        <taxon>Bacteria</taxon>
        <taxon>Pseudomonadati</taxon>
        <taxon>Pseudomonadota</taxon>
        <taxon>Betaproteobacteria</taxon>
        <taxon>Burkholderiales</taxon>
        <taxon>Oxalobacteraceae</taxon>
        <taxon>Paraherbaspirillum</taxon>
    </lineage>
</organism>
<dbReference type="Proteomes" id="UP001596045">
    <property type="component" value="Unassembled WGS sequence"/>
</dbReference>
<feature type="domain" description="FHA" evidence="2">
    <location>
        <begin position="26"/>
        <end position="78"/>
    </location>
</feature>
<dbReference type="SMART" id="SM00240">
    <property type="entry name" value="FHA"/>
    <property type="match status" value="1"/>
</dbReference>
<keyword evidence="4" id="KW-1185">Reference proteome</keyword>
<dbReference type="InterPro" id="IPR000253">
    <property type="entry name" value="FHA_dom"/>
</dbReference>
<feature type="compositionally biased region" description="Low complexity" evidence="1">
    <location>
        <begin position="164"/>
        <end position="173"/>
    </location>
</feature>
<evidence type="ECO:0000259" key="2">
    <source>
        <dbReference type="SMART" id="SM00240"/>
    </source>
</evidence>
<dbReference type="RefSeq" id="WP_378995563.1">
    <property type="nucleotide sequence ID" value="NZ_JBHSMT010000008.1"/>
</dbReference>
<dbReference type="NCBIfam" id="TIGR03354">
    <property type="entry name" value="VI_FHA"/>
    <property type="match status" value="1"/>
</dbReference>
<feature type="region of interest" description="Disordered" evidence="1">
    <location>
        <begin position="164"/>
        <end position="186"/>
    </location>
</feature>
<sequence>MIKISVVSYNNVAPASPLSAVFGRDGKTLGRSEENHLVLADPKHFVSRVQALIKSDGVRRTITNLSQANPIWLNGLEIDAEREYELQSGDQIQIGLYLLRADAHLSLMKENVNMTNQPANDPINSALGANRLPAEPDARQAAIAQSALAQLHLELAAANAAPSAPNAAAHPAPVADSGEADAVPETVEASADVQALTHAFLKGASLPAGALTAGLTTEVMETVGKLLATAVQGTIDLNAARALVKREANADVTKVVVRNNNPVKFFQDSKVVLTQMLRKKMPGFMGATEAMEDVYQDLHAHQHGVVSGMRGNMNEVLHLFNPDALERKVQQSGFVASLLPANRKAKLWDAYVARFQKIDEAAQDEFQSLFGKAFLQAYEKKVEQVKKQNG</sequence>
<dbReference type="InterPro" id="IPR017735">
    <property type="entry name" value="T6SS_FHA"/>
</dbReference>
<dbReference type="SUPFAM" id="SSF49879">
    <property type="entry name" value="SMAD/FHA domain"/>
    <property type="match status" value="1"/>
</dbReference>
<dbReference type="InterPro" id="IPR046883">
    <property type="entry name" value="T6SS_FHA_C"/>
</dbReference>
<proteinExistence type="predicted"/>
<accession>A0ABW0M8N4</accession>
<dbReference type="CDD" id="cd00060">
    <property type="entry name" value="FHA"/>
    <property type="match status" value="1"/>
</dbReference>
<dbReference type="EMBL" id="JBHSMT010000008">
    <property type="protein sequence ID" value="MFC5473302.1"/>
    <property type="molecule type" value="Genomic_DNA"/>
</dbReference>
<evidence type="ECO:0000313" key="4">
    <source>
        <dbReference type="Proteomes" id="UP001596045"/>
    </source>
</evidence>